<evidence type="ECO:0000313" key="1">
    <source>
        <dbReference type="EMBL" id="CAI9565108.1"/>
    </source>
</evidence>
<evidence type="ECO:0000313" key="2">
    <source>
        <dbReference type="Proteomes" id="UP001162483"/>
    </source>
</evidence>
<dbReference type="Proteomes" id="UP001162483">
    <property type="component" value="Unassembled WGS sequence"/>
</dbReference>
<reference evidence="1" key="1">
    <citation type="submission" date="2023-05" db="EMBL/GenBank/DDBJ databases">
        <authorList>
            <person name="Stuckert A."/>
        </authorList>
    </citation>
    <scope>NUCLEOTIDE SEQUENCE</scope>
</reference>
<comment type="caution">
    <text evidence="1">The sequence shown here is derived from an EMBL/GenBank/DDBJ whole genome shotgun (WGS) entry which is preliminary data.</text>
</comment>
<accession>A0ABN9CYN1</accession>
<keyword evidence="2" id="KW-1185">Reference proteome</keyword>
<name>A0ABN9CYN1_9NEOB</name>
<dbReference type="EMBL" id="CATNWA010013402">
    <property type="protein sequence ID" value="CAI9565108.1"/>
    <property type="molecule type" value="Genomic_DNA"/>
</dbReference>
<proteinExistence type="predicted"/>
<protein>
    <submittedName>
        <fullName evidence="1">Uncharacterized protein</fullName>
    </submittedName>
</protein>
<gene>
    <name evidence="1" type="ORF">SPARVUS_LOCUS6022036</name>
</gene>
<organism evidence="1 2">
    <name type="scientific">Staurois parvus</name>
    <dbReference type="NCBI Taxonomy" id="386267"/>
    <lineage>
        <taxon>Eukaryota</taxon>
        <taxon>Metazoa</taxon>
        <taxon>Chordata</taxon>
        <taxon>Craniata</taxon>
        <taxon>Vertebrata</taxon>
        <taxon>Euteleostomi</taxon>
        <taxon>Amphibia</taxon>
        <taxon>Batrachia</taxon>
        <taxon>Anura</taxon>
        <taxon>Neobatrachia</taxon>
        <taxon>Ranoidea</taxon>
        <taxon>Ranidae</taxon>
        <taxon>Staurois</taxon>
    </lineage>
</organism>
<sequence>MISVAPAVPPVKVHQCQLSVPISAMCQCLSVPHQCHISVHTSAHQCHILVPI</sequence>